<dbReference type="EMBL" id="JAAOIW010000015">
    <property type="protein sequence ID" value="NHN34016.1"/>
    <property type="molecule type" value="Genomic_DNA"/>
</dbReference>
<dbReference type="InterPro" id="IPR010982">
    <property type="entry name" value="Lambda_DNA-bd_dom_sf"/>
</dbReference>
<protein>
    <submittedName>
        <fullName evidence="6">LacI family transcriptional regulator</fullName>
    </submittedName>
</protein>
<gene>
    <name evidence="6" type="ORF">G9U52_29785</name>
</gene>
<comment type="caution">
    <text evidence="6">The sequence shown here is derived from an EMBL/GenBank/DDBJ whole genome shotgun (WGS) entry which is preliminary data.</text>
</comment>
<dbReference type="CDD" id="cd06267">
    <property type="entry name" value="PBP1_LacI_sugar_binding-like"/>
    <property type="match status" value="1"/>
</dbReference>
<reference evidence="6" key="1">
    <citation type="submission" date="2020-03" db="EMBL/GenBank/DDBJ databases">
        <title>Draft sequencing of Paenibacilllus sp. S3N08.</title>
        <authorList>
            <person name="Kim D.-U."/>
        </authorList>
    </citation>
    <scope>NUCLEOTIDE SEQUENCE</scope>
    <source>
        <strain evidence="6">S3N08</strain>
    </source>
</reference>
<evidence type="ECO:0000256" key="4">
    <source>
        <dbReference type="SAM" id="MobiDB-lite"/>
    </source>
</evidence>
<dbReference type="RefSeq" id="WP_166154548.1">
    <property type="nucleotide sequence ID" value="NZ_JAAOIW010000015.1"/>
</dbReference>
<feature type="domain" description="HTH lacI-type" evidence="5">
    <location>
        <begin position="4"/>
        <end position="58"/>
    </location>
</feature>
<dbReference type="InterPro" id="IPR001761">
    <property type="entry name" value="Peripla_BP/Lac1_sug-bd_dom"/>
</dbReference>
<dbReference type="Pfam" id="PF00356">
    <property type="entry name" value="LacI"/>
    <property type="match status" value="1"/>
</dbReference>
<accession>A0ABX0JJE2</accession>
<dbReference type="SUPFAM" id="SSF47413">
    <property type="entry name" value="lambda repressor-like DNA-binding domains"/>
    <property type="match status" value="1"/>
</dbReference>
<feature type="region of interest" description="Disordered" evidence="4">
    <location>
        <begin position="323"/>
        <end position="349"/>
    </location>
</feature>
<organism evidence="6 7">
    <name type="scientific">Paenibacillus agricola</name>
    <dbReference type="NCBI Taxonomy" id="2716264"/>
    <lineage>
        <taxon>Bacteria</taxon>
        <taxon>Bacillati</taxon>
        <taxon>Bacillota</taxon>
        <taxon>Bacilli</taxon>
        <taxon>Bacillales</taxon>
        <taxon>Paenibacillaceae</taxon>
        <taxon>Paenibacillus</taxon>
    </lineage>
</organism>
<dbReference type="Gene3D" id="3.40.50.2300">
    <property type="match status" value="2"/>
</dbReference>
<evidence type="ECO:0000313" key="7">
    <source>
        <dbReference type="Proteomes" id="UP001165962"/>
    </source>
</evidence>
<dbReference type="Gene3D" id="1.10.260.40">
    <property type="entry name" value="lambda repressor-like DNA-binding domains"/>
    <property type="match status" value="1"/>
</dbReference>
<dbReference type="Proteomes" id="UP001165962">
    <property type="component" value="Unassembled WGS sequence"/>
</dbReference>
<dbReference type="PANTHER" id="PTHR30146:SF109">
    <property type="entry name" value="HTH-TYPE TRANSCRIPTIONAL REGULATOR GALS"/>
    <property type="match status" value="1"/>
</dbReference>
<proteinExistence type="predicted"/>
<dbReference type="InterPro" id="IPR000843">
    <property type="entry name" value="HTH_LacI"/>
</dbReference>
<sequence length="349" mass="37953">MAKATIKQVAAEAGVSTATISRVLNSSGYVSREVKQRVMAAVTKLHYQPNAIARSLKQDKSFTIGVVLPDISNPFFMTICRGIEDIVQEQGYHLLFCSSDEKPEKEEQLLHLMVEKRVDAIVLATTGGNEELITRLAASGVCFILVDRRLELELSESGAVVDLVAEDDVYGAYELTKQLILAGHSVIGVINGCMGVSTGQDRFVGYLKAIHEAGLEHDPALLYDGHFTEAGGRAAVRYFLQMAKPPSALLSFNNKMTFGALVELTESGRDIPGDIAIASYGEIEAARLLKHSGIMYVDQKPYDLGIKAGQTVLHRLEKGLDKSLDRDAASPEPEPIRDILQPALKTLPS</sequence>
<evidence type="ECO:0000256" key="1">
    <source>
        <dbReference type="ARBA" id="ARBA00023015"/>
    </source>
</evidence>
<dbReference type="InterPro" id="IPR028082">
    <property type="entry name" value="Peripla_BP_I"/>
</dbReference>
<keyword evidence="1" id="KW-0805">Transcription regulation</keyword>
<keyword evidence="2" id="KW-0238">DNA-binding</keyword>
<feature type="compositionally biased region" description="Basic and acidic residues" evidence="4">
    <location>
        <begin position="323"/>
        <end position="337"/>
    </location>
</feature>
<dbReference type="PRINTS" id="PR00036">
    <property type="entry name" value="HTHLACI"/>
</dbReference>
<evidence type="ECO:0000259" key="5">
    <source>
        <dbReference type="PROSITE" id="PS50932"/>
    </source>
</evidence>
<keyword evidence="7" id="KW-1185">Reference proteome</keyword>
<dbReference type="PANTHER" id="PTHR30146">
    <property type="entry name" value="LACI-RELATED TRANSCRIPTIONAL REPRESSOR"/>
    <property type="match status" value="1"/>
</dbReference>
<evidence type="ECO:0000256" key="3">
    <source>
        <dbReference type="ARBA" id="ARBA00023163"/>
    </source>
</evidence>
<name>A0ABX0JJE2_9BACL</name>
<dbReference type="CDD" id="cd01392">
    <property type="entry name" value="HTH_LacI"/>
    <property type="match status" value="1"/>
</dbReference>
<evidence type="ECO:0000256" key="2">
    <source>
        <dbReference type="ARBA" id="ARBA00023125"/>
    </source>
</evidence>
<evidence type="ECO:0000313" key="6">
    <source>
        <dbReference type="EMBL" id="NHN34016.1"/>
    </source>
</evidence>
<dbReference type="SUPFAM" id="SSF53822">
    <property type="entry name" value="Periplasmic binding protein-like I"/>
    <property type="match status" value="1"/>
</dbReference>
<dbReference type="PROSITE" id="PS50932">
    <property type="entry name" value="HTH_LACI_2"/>
    <property type="match status" value="1"/>
</dbReference>
<keyword evidence="3" id="KW-0804">Transcription</keyword>
<dbReference type="Pfam" id="PF00532">
    <property type="entry name" value="Peripla_BP_1"/>
    <property type="match status" value="1"/>
</dbReference>
<dbReference type="SMART" id="SM00354">
    <property type="entry name" value="HTH_LACI"/>
    <property type="match status" value="1"/>
</dbReference>